<evidence type="ECO:0000259" key="1">
    <source>
        <dbReference type="Pfam" id="PF00903"/>
    </source>
</evidence>
<dbReference type="Pfam" id="PF00903">
    <property type="entry name" value="Glyoxalase"/>
    <property type="match status" value="1"/>
</dbReference>
<reference evidence="2" key="1">
    <citation type="journal article" date="2015" name="Nature">
        <title>Complex archaea that bridge the gap between prokaryotes and eukaryotes.</title>
        <authorList>
            <person name="Spang A."/>
            <person name="Saw J.H."/>
            <person name="Jorgensen S.L."/>
            <person name="Zaremba-Niedzwiedzka K."/>
            <person name="Martijn J."/>
            <person name="Lind A.E."/>
            <person name="van Eijk R."/>
            <person name="Schleper C."/>
            <person name="Guy L."/>
            <person name="Ettema T.J."/>
        </authorList>
    </citation>
    <scope>NUCLEOTIDE SEQUENCE</scope>
</reference>
<dbReference type="SUPFAM" id="SSF54593">
    <property type="entry name" value="Glyoxalase/Bleomycin resistance protein/Dihydroxybiphenyl dioxygenase"/>
    <property type="match status" value="1"/>
</dbReference>
<dbReference type="PANTHER" id="PTHR33993">
    <property type="entry name" value="GLYOXALASE-RELATED"/>
    <property type="match status" value="1"/>
</dbReference>
<dbReference type="EMBL" id="LAZR01063223">
    <property type="protein sequence ID" value="KKK59924.1"/>
    <property type="molecule type" value="Genomic_DNA"/>
</dbReference>
<evidence type="ECO:0000313" key="2">
    <source>
        <dbReference type="EMBL" id="KKK59924.1"/>
    </source>
</evidence>
<gene>
    <name evidence="2" type="ORF">LCGC14_3029520</name>
</gene>
<dbReference type="InterPro" id="IPR029068">
    <property type="entry name" value="Glyas_Bleomycin-R_OHBP_Dase"/>
</dbReference>
<organism evidence="2">
    <name type="scientific">marine sediment metagenome</name>
    <dbReference type="NCBI Taxonomy" id="412755"/>
    <lineage>
        <taxon>unclassified sequences</taxon>
        <taxon>metagenomes</taxon>
        <taxon>ecological metagenomes</taxon>
    </lineage>
</organism>
<dbReference type="Gene3D" id="3.10.180.10">
    <property type="entry name" value="2,3-Dihydroxybiphenyl 1,2-Dioxygenase, domain 1"/>
    <property type="match status" value="1"/>
</dbReference>
<proteinExistence type="predicted"/>
<accession>A0A0F8Z0N9</accession>
<name>A0A0F8Z0N9_9ZZZZ</name>
<dbReference type="InterPro" id="IPR052164">
    <property type="entry name" value="Anthracycline_SecMetBiosynth"/>
</dbReference>
<protein>
    <recommendedName>
        <fullName evidence="1">Glyoxalase/fosfomycin resistance/dioxygenase domain-containing protein</fullName>
    </recommendedName>
</protein>
<comment type="caution">
    <text evidence="2">The sequence shown here is derived from an EMBL/GenBank/DDBJ whole genome shotgun (WGS) entry which is preliminary data.</text>
</comment>
<feature type="domain" description="Glyoxalase/fosfomycin resistance/dioxygenase" evidence="1">
    <location>
        <begin position="6"/>
        <end position="104"/>
    </location>
</feature>
<sequence>MGQPVVHFEILGKDPRKLQGFYGDLFGWHIDANNPMNYGIVDTHGEGGIGGGIGPAEGPNQLTFYVQVDDLQAYLNKIEAAGGKTIMPVTVIPDMVTLAMFADPEFKAAFMPTVPAGRLPE</sequence>
<dbReference type="AlphaFoldDB" id="A0A0F8Z0N9"/>
<dbReference type="InterPro" id="IPR004360">
    <property type="entry name" value="Glyas_Fos-R_dOase_dom"/>
</dbReference>
<feature type="non-terminal residue" evidence="2">
    <location>
        <position position="121"/>
    </location>
</feature>